<evidence type="ECO:0000313" key="3">
    <source>
        <dbReference type="Proteomes" id="UP000545074"/>
    </source>
</evidence>
<dbReference type="EMBL" id="JACGCZ010000090">
    <property type="protein sequence ID" value="MBA6145792.1"/>
    <property type="molecule type" value="Genomic_DNA"/>
</dbReference>
<evidence type="ECO:0000313" key="1">
    <source>
        <dbReference type="EMBL" id="MBA6096348.1"/>
    </source>
</evidence>
<proteinExistence type="predicted"/>
<sequence length="54" mass="6148">MTTKQADWEAIERAYRAGALSIRTTAAGSAYLVQTLRVNRIRPERKHWTACDGR</sequence>
<gene>
    <name evidence="2" type="ORF">H4B97_25530</name>
    <name evidence="1" type="ORF">H4C80_04205</name>
</gene>
<dbReference type="EMBL" id="JACGCX010000002">
    <property type="protein sequence ID" value="MBA6096348.1"/>
    <property type="molecule type" value="Genomic_DNA"/>
</dbReference>
<dbReference type="RefSeq" id="WP_181880602.1">
    <property type="nucleotide sequence ID" value="NZ_BQIO01000004.1"/>
</dbReference>
<reference evidence="3 4" key="1">
    <citation type="submission" date="2020-07" db="EMBL/GenBank/DDBJ databases">
        <title>Diversity of carbapenemase encoding genes among Pseudomonas putida group clinical isolates in a tertiary Brazilian hospital.</title>
        <authorList>
            <person name="Alberto-Lei F."/>
            <person name="Nodari C.S."/>
            <person name="Streling A.P."/>
            <person name="Paulino J.T."/>
            <person name="Bessa-Neto F.O."/>
            <person name="Cayo R."/>
            <person name="Gales A.C."/>
        </authorList>
    </citation>
    <scope>NUCLEOTIDE SEQUENCE [LARGE SCALE GENOMIC DNA]</scope>
    <source>
        <strain evidence="2 4">12273</strain>
        <strain evidence="1 3">12815</strain>
    </source>
</reference>
<protein>
    <submittedName>
        <fullName evidence="1">Uncharacterized protein</fullName>
    </submittedName>
</protein>
<evidence type="ECO:0000313" key="2">
    <source>
        <dbReference type="EMBL" id="MBA6145792.1"/>
    </source>
</evidence>
<evidence type="ECO:0000313" key="4">
    <source>
        <dbReference type="Proteomes" id="UP000590738"/>
    </source>
</evidence>
<accession>A0A7W2KD80</accession>
<dbReference type="Proteomes" id="UP000545074">
    <property type="component" value="Unassembled WGS sequence"/>
</dbReference>
<name>A0A7W2KD80_9PSED</name>
<comment type="caution">
    <text evidence="1">The sequence shown here is derived from an EMBL/GenBank/DDBJ whole genome shotgun (WGS) entry which is preliminary data.</text>
</comment>
<dbReference type="Proteomes" id="UP000590738">
    <property type="component" value="Unassembled WGS sequence"/>
</dbReference>
<dbReference type="AlphaFoldDB" id="A0A7W2KD80"/>
<organism evidence="1 3">
    <name type="scientific">Pseudomonas juntendi</name>
    <dbReference type="NCBI Taxonomy" id="2666183"/>
    <lineage>
        <taxon>Bacteria</taxon>
        <taxon>Pseudomonadati</taxon>
        <taxon>Pseudomonadota</taxon>
        <taxon>Gammaproteobacteria</taxon>
        <taxon>Pseudomonadales</taxon>
        <taxon>Pseudomonadaceae</taxon>
        <taxon>Pseudomonas</taxon>
    </lineage>
</organism>